<dbReference type="BioCyc" id="ESIR717961:G136L-1077-MONOMER"/>
<dbReference type="InterPro" id="IPR036751">
    <property type="entry name" value="SpoVG_sf"/>
</dbReference>
<name>D4MKL9_9FIRM</name>
<organism evidence="4 5">
    <name type="scientific">[Eubacterium] siraeum V10Sc8a</name>
    <dbReference type="NCBI Taxonomy" id="717961"/>
    <lineage>
        <taxon>Bacteria</taxon>
        <taxon>Bacillati</taxon>
        <taxon>Bacillota</taxon>
        <taxon>Clostridia</taxon>
        <taxon>Eubacteriales</taxon>
        <taxon>Oscillospiraceae</taxon>
        <taxon>Oscillospiraceae incertae sedis</taxon>
    </lineage>
</organism>
<evidence type="ECO:0000313" key="5">
    <source>
        <dbReference type="Proteomes" id="UP000007050"/>
    </source>
</evidence>
<keyword evidence="3" id="KW-0131">Cell cycle</keyword>
<sequence>MKIDVRINSLMPGEGSVKATASANLDDCFVVKNIRVVEGKNGLFVSMPSYKGTDGEYHDLCFPTTPELRKQLNGAVAEAYKQAIVQLQEQTAANFTQSEQTYESAPTMSM</sequence>
<dbReference type="Gene3D" id="3.30.1120.40">
    <property type="entry name" value="Stage V sporulation protein G"/>
    <property type="match status" value="1"/>
</dbReference>
<reference evidence="4 5" key="1">
    <citation type="submission" date="2010-03" db="EMBL/GenBank/DDBJ databases">
        <title>The genome sequence of Eubacterium siraeum V10Sc8a.</title>
        <authorList>
            <consortium name="metaHIT consortium -- http://www.metahit.eu/"/>
            <person name="Pajon A."/>
            <person name="Turner K."/>
            <person name="Parkhill J."/>
            <person name="Duncan S."/>
            <person name="Flint H."/>
        </authorList>
    </citation>
    <scope>NUCLEOTIDE SEQUENCE [LARGE SCALE GENOMIC DNA]</scope>
    <source>
        <strain evidence="4 5">V10Sc8a</strain>
    </source>
</reference>
<dbReference type="GO" id="GO:0030435">
    <property type="term" value="P:sporulation resulting in formation of a cellular spore"/>
    <property type="evidence" value="ECO:0007669"/>
    <property type="project" value="InterPro"/>
</dbReference>
<dbReference type="PANTHER" id="PTHR38429">
    <property type="entry name" value="SEPTATION PROTEIN SPOVG-RELATED"/>
    <property type="match status" value="1"/>
</dbReference>
<keyword evidence="2" id="KW-0717">Septation</keyword>
<evidence type="ECO:0000313" key="4">
    <source>
        <dbReference type="EMBL" id="CBL34302.1"/>
    </source>
</evidence>
<dbReference type="KEGG" id="esr:ES1_13100"/>
<dbReference type="InterPro" id="IPR007170">
    <property type="entry name" value="SpoVG"/>
</dbReference>
<dbReference type="GO" id="GO:0000917">
    <property type="term" value="P:division septum assembly"/>
    <property type="evidence" value="ECO:0007669"/>
    <property type="project" value="UniProtKB-KW"/>
</dbReference>
<dbReference type="PATRIC" id="fig|717961.3.peg.1395"/>
<dbReference type="EMBL" id="FP929059">
    <property type="protein sequence ID" value="CBL34302.1"/>
    <property type="molecule type" value="Genomic_DNA"/>
</dbReference>
<reference evidence="4 5" key="2">
    <citation type="submission" date="2010-03" db="EMBL/GenBank/DDBJ databases">
        <authorList>
            <person name="Pajon A."/>
        </authorList>
    </citation>
    <scope>NUCLEOTIDE SEQUENCE [LARGE SCALE GENOMIC DNA]</scope>
    <source>
        <strain evidence="4 5">V10Sc8a</strain>
    </source>
</reference>
<dbReference type="Pfam" id="PF04026">
    <property type="entry name" value="SpoVG"/>
    <property type="match status" value="1"/>
</dbReference>
<keyword evidence="1" id="KW-0132">Cell division</keyword>
<evidence type="ECO:0000256" key="1">
    <source>
        <dbReference type="ARBA" id="ARBA00022618"/>
    </source>
</evidence>
<dbReference type="PANTHER" id="PTHR38429:SF1">
    <property type="entry name" value="SEPTATION PROTEIN SPOVG-RELATED"/>
    <property type="match status" value="1"/>
</dbReference>
<dbReference type="AlphaFoldDB" id="D4MKL9"/>
<gene>
    <name evidence="4" type="ORF">ES1_13100</name>
</gene>
<dbReference type="SUPFAM" id="SSF160537">
    <property type="entry name" value="SpoVG-like"/>
    <property type="match status" value="1"/>
</dbReference>
<dbReference type="Proteomes" id="UP000007050">
    <property type="component" value="Chromosome"/>
</dbReference>
<accession>D4MKL9</accession>
<evidence type="ECO:0000256" key="2">
    <source>
        <dbReference type="ARBA" id="ARBA00023210"/>
    </source>
</evidence>
<evidence type="ECO:0000256" key="3">
    <source>
        <dbReference type="ARBA" id="ARBA00023306"/>
    </source>
</evidence>
<dbReference type="HOGENOM" id="CLU_103669_1_1_9"/>
<protein>
    <submittedName>
        <fullName evidence="4">Uncharacterized protein, involved in the regulation of septum location</fullName>
    </submittedName>
</protein>
<proteinExistence type="predicted"/>